<evidence type="ECO:0000313" key="2">
    <source>
        <dbReference type="EMBL" id="SCX15256.1"/>
    </source>
</evidence>
<dbReference type="Proteomes" id="UP000199707">
    <property type="component" value="Unassembled WGS sequence"/>
</dbReference>
<accession>A0A1G4W1J0</accession>
<organism evidence="2 3">
    <name type="scientific">Mycolicibacterium fluoranthenivorans</name>
    <dbReference type="NCBI Taxonomy" id="258505"/>
    <lineage>
        <taxon>Bacteria</taxon>
        <taxon>Bacillati</taxon>
        <taxon>Actinomycetota</taxon>
        <taxon>Actinomycetes</taxon>
        <taxon>Mycobacteriales</taxon>
        <taxon>Mycobacteriaceae</taxon>
        <taxon>Mycolicibacterium</taxon>
    </lineage>
</organism>
<feature type="signal peptide" evidence="1">
    <location>
        <begin position="1"/>
        <end position="24"/>
    </location>
</feature>
<dbReference type="AlphaFoldDB" id="A0A1G4W1J0"/>
<name>A0A1G4W1J0_9MYCO</name>
<evidence type="ECO:0000256" key="1">
    <source>
        <dbReference type="SAM" id="SignalP"/>
    </source>
</evidence>
<reference evidence="3" key="1">
    <citation type="submission" date="2016-10" db="EMBL/GenBank/DDBJ databases">
        <authorList>
            <person name="Varghese N."/>
            <person name="Submissions S."/>
        </authorList>
    </citation>
    <scope>NUCLEOTIDE SEQUENCE [LARGE SCALE GENOMIC DNA]</scope>
    <source>
        <strain evidence="3">UNC267MFSha1.1M11</strain>
    </source>
</reference>
<dbReference type="EMBL" id="FMUB01000004">
    <property type="protein sequence ID" value="SCX15256.1"/>
    <property type="molecule type" value="Genomic_DNA"/>
</dbReference>
<proteinExistence type="predicted"/>
<feature type="chain" id="PRO_5011471560" evidence="1">
    <location>
        <begin position="25"/>
        <end position="99"/>
    </location>
</feature>
<sequence length="99" mass="10008">MTKLVTMVLIVLGIGLLSAPVASAADEEGFLGYMSQHGATVTPFTRGFLIGGGNAACADIARGVPVDQVRVPYPGASDQALRDLAMGASMFLCPAPAAA</sequence>
<keyword evidence="1" id="KW-0732">Signal</keyword>
<dbReference type="RefSeq" id="WP_139169908.1">
    <property type="nucleotide sequence ID" value="NZ_FMUB01000004.1"/>
</dbReference>
<protein>
    <submittedName>
        <fullName evidence="2">Uncharacterized protein</fullName>
    </submittedName>
</protein>
<dbReference type="STRING" id="1502745.SAMN02799620_02024"/>
<evidence type="ECO:0000313" key="3">
    <source>
        <dbReference type="Proteomes" id="UP000199707"/>
    </source>
</evidence>
<gene>
    <name evidence="2" type="ORF">SAMN02799620_02024</name>
</gene>